<dbReference type="Gene3D" id="3.30.890.10">
    <property type="entry name" value="Methyl-cpg-binding Protein 2, Chain A"/>
    <property type="match status" value="1"/>
</dbReference>
<keyword evidence="4" id="KW-0862">Zinc</keyword>
<comment type="caution">
    <text evidence="12">The sequence shown here is derived from an EMBL/GenBank/DDBJ whole genome shotgun (WGS) entry which is preliminary data.</text>
</comment>
<evidence type="ECO:0000256" key="9">
    <source>
        <dbReference type="SAM" id="MobiDB-lite"/>
    </source>
</evidence>
<dbReference type="Pfam" id="PF01429">
    <property type="entry name" value="MBD"/>
    <property type="match status" value="1"/>
</dbReference>
<keyword evidence="13" id="KW-1185">Reference proteome</keyword>
<sequence length="348" mass="39348">MIYKFSSLKRQGNFEFVAMQSRSPKITIKMGGKRPEITLLNIKSDPETIQKDQSALEGPSVPSYSDRKETDQNVVDVSLSEYNTEEEDKDTPLCDDSHKQIVLYDHSLNGSVAVKAVKSSSSDKRPSSSKAPPEVGAFTVQCANCFKWRLIPDLEKYEVIREHITDQPFTCETTRQWNRVVSCDDPTDIEQDGTRIWAIDKPNIAQPPPGWKRILRLRREGGSKFADVYYESPTGTKLRSLPDVFKYLESHPEHAQGVGLGRFSFQIPKPLQENYVKKRPTQKERLEPSLVEPIAWAGPVEKFDLQLAEPLSWAGPMDNKNGMPAYLNPLELDPANRAAKKTKSLDEP</sequence>
<evidence type="ECO:0000256" key="3">
    <source>
        <dbReference type="ARBA" id="ARBA00022771"/>
    </source>
</evidence>
<dbReference type="Proteomes" id="UP001229421">
    <property type="component" value="Unassembled WGS sequence"/>
</dbReference>
<proteinExistence type="predicted"/>
<evidence type="ECO:0000259" key="10">
    <source>
        <dbReference type="PROSITE" id="PS50982"/>
    </source>
</evidence>
<keyword evidence="6" id="KW-0238">DNA-binding</keyword>
<feature type="region of interest" description="Disordered" evidence="9">
    <location>
        <begin position="41"/>
        <end position="94"/>
    </location>
</feature>
<evidence type="ECO:0000256" key="2">
    <source>
        <dbReference type="ARBA" id="ARBA00022723"/>
    </source>
</evidence>
<dbReference type="PANTHER" id="PTHR12396">
    <property type="entry name" value="METHYL-CPG BINDING PROTEIN, MBD"/>
    <property type="match status" value="1"/>
</dbReference>
<dbReference type="GO" id="GO:0005634">
    <property type="term" value="C:nucleus"/>
    <property type="evidence" value="ECO:0007669"/>
    <property type="project" value="UniProtKB-SubCell"/>
</dbReference>
<dbReference type="GO" id="GO:0003677">
    <property type="term" value="F:DNA binding"/>
    <property type="evidence" value="ECO:0007669"/>
    <property type="project" value="UniProtKB-KW"/>
</dbReference>
<dbReference type="AlphaFoldDB" id="A0AAD8KC35"/>
<dbReference type="Gene3D" id="3.30.40.100">
    <property type="match status" value="1"/>
</dbReference>
<dbReference type="SUPFAM" id="SSF54171">
    <property type="entry name" value="DNA-binding domain"/>
    <property type="match status" value="1"/>
</dbReference>
<name>A0AAD8KC35_TARER</name>
<evidence type="ECO:0000256" key="1">
    <source>
        <dbReference type="ARBA" id="ARBA00004123"/>
    </source>
</evidence>
<evidence type="ECO:0000313" key="13">
    <source>
        <dbReference type="Proteomes" id="UP001229421"/>
    </source>
</evidence>
<feature type="domain" description="MBD" evidence="10">
    <location>
        <begin position="197"/>
        <end position="270"/>
    </location>
</feature>
<evidence type="ECO:0000313" key="12">
    <source>
        <dbReference type="EMBL" id="KAK1418346.1"/>
    </source>
</evidence>
<evidence type="ECO:0000256" key="4">
    <source>
        <dbReference type="ARBA" id="ARBA00022833"/>
    </source>
</evidence>
<evidence type="ECO:0000256" key="6">
    <source>
        <dbReference type="ARBA" id="ARBA00023125"/>
    </source>
</evidence>
<dbReference type="SMART" id="SM00391">
    <property type="entry name" value="MBD"/>
    <property type="match status" value="1"/>
</dbReference>
<accession>A0AAD8KC35</accession>
<dbReference type="GO" id="GO:0008270">
    <property type="term" value="F:zinc ion binding"/>
    <property type="evidence" value="ECO:0007669"/>
    <property type="project" value="UniProtKB-KW"/>
</dbReference>
<dbReference type="CDD" id="cd01396">
    <property type="entry name" value="MeCP2_MBD"/>
    <property type="match status" value="1"/>
</dbReference>
<keyword evidence="8" id="KW-0539">Nucleus</keyword>
<feature type="domain" description="CW-type" evidence="11">
    <location>
        <begin position="132"/>
        <end position="191"/>
    </location>
</feature>
<keyword evidence="5" id="KW-0805">Transcription regulation</keyword>
<organism evidence="12 13">
    <name type="scientific">Tagetes erecta</name>
    <name type="common">African marigold</name>
    <dbReference type="NCBI Taxonomy" id="13708"/>
    <lineage>
        <taxon>Eukaryota</taxon>
        <taxon>Viridiplantae</taxon>
        <taxon>Streptophyta</taxon>
        <taxon>Embryophyta</taxon>
        <taxon>Tracheophyta</taxon>
        <taxon>Spermatophyta</taxon>
        <taxon>Magnoliopsida</taxon>
        <taxon>eudicotyledons</taxon>
        <taxon>Gunneridae</taxon>
        <taxon>Pentapetalae</taxon>
        <taxon>asterids</taxon>
        <taxon>campanulids</taxon>
        <taxon>Asterales</taxon>
        <taxon>Asteraceae</taxon>
        <taxon>Asteroideae</taxon>
        <taxon>Heliantheae alliance</taxon>
        <taxon>Tageteae</taxon>
        <taxon>Tagetes</taxon>
    </lineage>
</organism>
<keyword evidence="3" id="KW-0863">Zinc-finger</keyword>
<dbReference type="InterPro" id="IPR016177">
    <property type="entry name" value="DNA-bd_dom_sf"/>
</dbReference>
<dbReference type="InterPro" id="IPR011124">
    <property type="entry name" value="Znf_CW"/>
</dbReference>
<dbReference type="EMBL" id="JAUHHV010000007">
    <property type="protein sequence ID" value="KAK1418346.1"/>
    <property type="molecule type" value="Genomic_DNA"/>
</dbReference>
<dbReference type="Pfam" id="PF07496">
    <property type="entry name" value="zf-CW"/>
    <property type="match status" value="1"/>
</dbReference>
<evidence type="ECO:0000256" key="5">
    <source>
        <dbReference type="ARBA" id="ARBA00023015"/>
    </source>
</evidence>
<evidence type="ECO:0000256" key="7">
    <source>
        <dbReference type="ARBA" id="ARBA00023163"/>
    </source>
</evidence>
<dbReference type="PANTHER" id="PTHR12396:SF50">
    <property type="entry name" value="ZINC FINGER, CW-TYPE, DNA-BINDING DOMAIN PROTEIN-RELATED"/>
    <property type="match status" value="1"/>
</dbReference>
<evidence type="ECO:0000259" key="11">
    <source>
        <dbReference type="PROSITE" id="PS51050"/>
    </source>
</evidence>
<dbReference type="PROSITE" id="PS51050">
    <property type="entry name" value="ZF_CW"/>
    <property type="match status" value="1"/>
</dbReference>
<dbReference type="PROSITE" id="PS50982">
    <property type="entry name" value="MBD"/>
    <property type="match status" value="1"/>
</dbReference>
<protein>
    <submittedName>
        <fullName evidence="12">Uncharacterized protein</fullName>
    </submittedName>
</protein>
<keyword evidence="2" id="KW-0479">Metal-binding</keyword>
<comment type="subcellular location">
    <subcellularLocation>
        <location evidence="1">Nucleus</location>
    </subcellularLocation>
</comment>
<gene>
    <name evidence="12" type="ORF">QVD17_27489</name>
</gene>
<reference evidence="12" key="1">
    <citation type="journal article" date="2023" name="bioRxiv">
        <title>Improved chromosome-level genome assembly for marigold (Tagetes erecta).</title>
        <authorList>
            <person name="Jiang F."/>
            <person name="Yuan L."/>
            <person name="Wang S."/>
            <person name="Wang H."/>
            <person name="Xu D."/>
            <person name="Wang A."/>
            <person name="Fan W."/>
        </authorList>
    </citation>
    <scope>NUCLEOTIDE SEQUENCE</scope>
    <source>
        <strain evidence="12">WSJ</strain>
        <tissue evidence="12">Leaf</tissue>
    </source>
</reference>
<evidence type="ECO:0000256" key="8">
    <source>
        <dbReference type="ARBA" id="ARBA00023242"/>
    </source>
</evidence>
<keyword evidence="7" id="KW-0804">Transcription</keyword>
<dbReference type="InterPro" id="IPR001739">
    <property type="entry name" value="Methyl_CpG_DNA-bd"/>
</dbReference>